<dbReference type="AlphaFoldDB" id="A0A8J3DD72"/>
<dbReference type="RefSeq" id="WP_189568072.1">
    <property type="nucleotide sequence ID" value="NZ_BMXF01000006.1"/>
</dbReference>
<proteinExistence type="predicted"/>
<dbReference type="Proteomes" id="UP000598271">
    <property type="component" value="Unassembled WGS sequence"/>
</dbReference>
<evidence type="ECO:0000313" key="2">
    <source>
        <dbReference type="Proteomes" id="UP000598271"/>
    </source>
</evidence>
<comment type="caution">
    <text evidence="1">The sequence shown here is derived from an EMBL/GenBank/DDBJ whole genome shotgun (WGS) entry which is preliminary data.</text>
</comment>
<keyword evidence="2" id="KW-1185">Reference proteome</keyword>
<dbReference type="SUPFAM" id="SSF48452">
    <property type="entry name" value="TPR-like"/>
    <property type="match status" value="1"/>
</dbReference>
<dbReference type="Pfam" id="PF12771">
    <property type="entry name" value="SusD-like_2"/>
    <property type="match status" value="1"/>
</dbReference>
<reference evidence="1 2" key="1">
    <citation type="journal article" date="2014" name="Int. J. Syst. Evol. Microbiol.">
        <title>Complete genome sequence of Corynebacterium casei LMG S-19264T (=DSM 44701T), isolated from a smear-ripened cheese.</title>
        <authorList>
            <consortium name="US DOE Joint Genome Institute (JGI-PGF)"/>
            <person name="Walter F."/>
            <person name="Albersmeier A."/>
            <person name="Kalinowski J."/>
            <person name="Ruckert C."/>
        </authorList>
    </citation>
    <scope>NUCLEOTIDE SEQUENCE [LARGE SCALE GENOMIC DNA]</scope>
    <source>
        <strain evidence="1 2">KCTC 12866</strain>
    </source>
</reference>
<gene>
    <name evidence="1" type="ORF">GCM10007390_46760</name>
</gene>
<sequence>MKKHIKTTVLALLSVLTLNSCDNEKLLDLNVNKNASTDIDQRYLLSLGMLQVAGDRYESWRTNLIYSSTMIQHNATLAGYWSGDKYYYNAQYSGAFWEANYPGSIKTLTQVVDQTKGKPESANTFAAASIMRSFVLHRMTDIYGDIPYTQAGRGLVGAENWFPKYDAQKDVYTMLVADIKTARDAFSPSARALGDQDVLYKGDYDKWRKFANSLLMRIALRMSNVDAATAKTVFTEAASKGGIDSNASNAFMKQVLGTGGGINYNGTSLALSNAAGGGGDNNARVSKTLVDFMDKYNDPRKMIIIGGLGNPYDKSTWVTDPAKQRGLPNGYTATTIKNVYPDFTTLDNFSFINTNITDLDDPTPLLSYAETELMLAEAALKGWVADDATIHFRKGVEGAIRSWAAYGVEVPSDAVITKYINDLGFAAAGSERKLELIGEQYWIATYLNHIEAWANWRRTGYPKLTPTNDPANVTGGTIPRRLRYYEDEVGSNPASYKEAIARQGEDLLTTRVWWDVKK</sequence>
<dbReference type="InterPro" id="IPR041662">
    <property type="entry name" value="SusD-like_2"/>
</dbReference>
<evidence type="ECO:0000313" key="1">
    <source>
        <dbReference type="EMBL" id="GHB85864.1"/>
    </source>
</evidence>
<evidence type="ECO:0008006" key="3">
    <source>
        <dbReference type="Google" id="ProtNLM"/>
    </source>
</evidence>
<dbReference type="EMBL" id="BMXF01000006">
    <property type="protein sequence ID" value="GHB85864.1"/>
    <property type="molecule type" value="Genomic_DNA"/>
</dbReference>
<dbReference type="Gene3D" id="1.25.40.390">
    <property type="match status" value="1"/>
</dbReference>
<protein>
    <recommendedName>
        <fullName evidence="3">SusD/RagB family nutrient-binding outer membrane lipoprotein</fullName>
    </recommendedName>
</protein>
<dbReference type="InterPro" id="IPR011990">
    <property type="entry name" value="TPR-like_helical_dom_sf"/>
</dbReference>
<organism evidence="1 2">
    <name type="scientific">Persicitalea jodogahamensis</name>
    <dbReference type="NCBI Taxonomy" id="402147"/>
    <lineage>
        <taxon>Bacteria</taxon>
        <taxon>Pseudomonadati</taxon>
        <taxon>Bacteroidota</taxon>
        <taxon>Cytophagia</taxon>
        <taxon>Cytophagales</taxon>
        <taxon>Spirosomataceae</taxon>
        <taxon>Persicitalea</taxon>
    </lineage>
</organism>
<accession>A0A8J3DD72</accession>
<name>A0A8J3DD72_9BACT</name>